<dbReference type="AlphaFoldDB" id="A0A2W5MUU4"/>
<gene>
    <name evidence="2" type="ORF">DI551_09125</name>
</gene>
<evidence type="ECO:0000313" key="3">
    <source>
        <dbReference type="Proteomes" id="UP000249417"/>
    </source>
</evidence>
<dbReference type="Proteomes" id="UP000249417">
    <property type="component" value="Unassembled WGS sequence"/>
</dbReference>
<sequence>MFALTRLFLIALCLSTTFAALPSYAQDENLPENMTYDPAYTGWVNKTAEDIRAAQRASLADKGFIKPNVVQVAIVHEPYMEDDQFGIQMAVPDMISGCYSLTPLEYEAKFTEPHYLDIKVKKYRRVPPEGSSAVRKCDQQNKMSTALMVLSKKDLMSKGTQEIRFSTEVGVDNYRVILDENHLELIPRSMMIFRAQNMAGPLKDRILYSFQSDKMVALQVPMAKPGEDLTNQILKFAQTRAMTPADPSKPAQWTGNGMAIYYFYDQNGHIIDQIGKDGYAEIGKVSVDRPYDGPEGRTTAAQELSVFVTRPGTQL</sequence>
<feature type="chain" id="PRO_5016039777" evidence="1">
    <location>
        <begin position="20"/>
        <end position="315"/>
    </location>
</feature>
<dbReference type="EMBL" id="QFQB01000072">
    <property type="protein sequence ID" value="PZQ44926.1"/>
    <property type="molecule type" value="Genomic_DNA"/>
</dbReference>
<reference evidence="2 3" key="1">
    <citation type="submission" date="2017-08" db="EMBL/GenBank/DDBJ databases">
        <title>Infants hospitalized years apart are colonized by the same room-sourced microbial strains.</title>
        <authorList>
            <person name="Brooks B."/>
            <person name="Olm M.R."/>
            <person name="Firek B.A."/>
            <person name="Baker R."/>
            <person name="Thomas B.C."/>
            <person name="Morowitz M.J."/>
            <person name="Banfield J.F."/>
        </authorList>
    </citation>
    <scope>NUCLEOTIDE SEQUENCE [LARGE SCALE GENOMIC DNA]</scope>
    <source>
        <strain evidence="2">S2_005_002_R2_29</strain>
    </source>
</reference>
<evidence type="ECO:0000313" key="2">
    <source>
        <dbReference type="EMBL" id="PZQ44926.1"/>
    </source>
</evidence>
<name>A0A2W5MUU4_9BACT</name>
<protein>
    <submittedName>
        <fullName evidence="2">Uncharacterized protein</fullName>
    </submittedName>
</protein>
<proteinExistence type="predicted"/>
<accession>A0A2W5MUU4</accession>
<organism evidence="2 3">
    <name type="scientific">Micavibrio aeruginosavorus</name>
    <dbReference type="NCBI Taxonomy" id="349221"/>
    <lineage>
        <taxon>Bacteria</taxon>
        <taxon>Pseudomonadati</taxon>
        <taxon>Bdellovibrionota</taxon>
        <taxon>Bdellovibrionia</taxon>
        <taxon>Bdellovibrionales</taxon>
        <taxon>Pseudobdellovibrionaceae</taxon>
        <taxon>Micavibrio</taxon>
    </lineage>
</organism>
<feature type="signal peptide" evidence="1">
    <location>
        <begin position="1"/>
        <end position="19"/>
    </location>
</feature>
<comment type="caution">
    <text evidence="2">The sequence shown here is derived from an EMBL/GenBank/DDBJ whole genome shotgun (WGS) entry which is preliminary data.</text>
</comment>
<evidence type="ECO:0000256" key="1">
    <source>
        <dbReference type="SAM" id="SignalP"/>
    </source>
</evidence>
<keyword evidence="1" id="KW-0732">Signal</keyword>